<dbReference type="AlphaFoldDB" id="A0A1G7PPH2"/>
<keyword evidence="2 5" id="KW-0690">Ribosome biogenesis</keyword>
<dbReference type="SMART" id="SM00732">
    <property type="entry name" value="YqgFc"/>
    <property type="match status" value="1"/>
</dbReference>
<dbReference type="Pfam" id="PF03652">
    <property type="entry name" value="RuvX"/>
    <property type="match status" value="1"/>
</dbReference>
<evidence type="ECO:0000256" key="2">
    <source>
        <dbReference type="ARBA" id="ARBA00022517"/>
    </source>
</evidence>
<dbReference type="InterPro" id="IPR012337">
    <property type="entry name" value="RNaseH-like_sf"/>
</dbReference>
<dbReference type="EC" id="3.1.-.-" evidence="5"/>
<dbReference type="NCBIfam" id="TIGR00250">
    <property type="entry name" value="RNAse_H_YqgF"/>
    <property type="match status" value="1"/>
</dbReference>
<gene>
    <name evidence="7" type="ORF">SAMN05444167_3581</name>
</gene>
<evidence type="ECO:0000256" key="1">
    <source>
        <dbReference type="ARBA" id="ARBA00022490"/>
    </source>
</evidence>
<protein>
    <recommendedName>
        <fullName evidence="5">Putative pre-16S rRNA nuclease</fullName>
        <ecNumber evidence="5">3.1.-.-</ecNumber>
    </recommendedName>
</protein>
<dbReference type="InterPro" id="IPR005227">
    <property type="entry name" value="YqgF"/>
</dbReference>
<dbReference type="SUPFAM" id="SSF53098">
    <property type="entry name" value="Ribonuclease H-like"/>
    <property type="match status" value="1"/>
</dbReference>
<comment type="function">
    <text evidence="5">Could be a nuclease involved in processing of the 5'-end of pre-16S rRNA.</text>
</comment>
<dbReference type="InterPro" id="IPR006641">
    <property type="entry name" value="YqgF/RNaseH-like_dom"/>
</dbReference>
<keyword evidence="4 5" id="KW-0378">Hydrolase</keyword>
<evidence type="ECO:0000256" key="3">
    <source>
        <dbReference type="ARBA" id="ARBA00022722"/>
    </source>
</evidence>
<evidence type="ECO:0000259" key="6">
    <source>
        <dbReference type="SMART" id="SM00732"/>
    </source>
</evidence>
<keyword evidence="8" id="KW-1185">Reference proteome</keyword>
<keyword evidence="1 5" id="KW-0963">Cytoplasm</keyword>
<accession>A0A1G7PPH2</accession>
<name>A0A1G7PPH2_9BACT</name>
<dbReference type="InterPro" id="IPR037027">
    <property type="entry name" value="YqgF/RNaseH-like_dom_sf"/>
</dbReference>
<dbReference type="HAMAP" id="MF_00651">
    <property type="entry name" value="Nuclease_YqgF"/>
    <property type="match status" value="1"/>
</dbReference>
<feature type="domain" description="YqgF/RNase H-like" evidence="6">
    <location>
        <begin position="5"/>
        <end position="104"/>
    </location>
</feature>
<evidence type="ECO:0000256" key="4">
    <source>
        <dbReference type="ARBA" id="ARBA00022801"/>
    </source>
</evidence>
<dbReference type="EMBL" id="LT629690">
    <property type="protein sequence ID" value="SDF88136.1"/>
    <property type="molecule type" value="Genomic_DNA"/>
</dbReference>
<reference evidence="7 8" key="1">
    <citation type="submission" date="2016-10" db="EMBL/GenBank/DDBJ databases">
        <authorList>
            <person name="de Groot N.N."/>
        </authorList>
    </citation>
    <scope>NUCLEOTIDE SEQUENCE [LARGE SCALE GENOMIC DNA]</scope>
    <source>
        <strain evidence="7 8">GAS232</strain>
    </source>
</reference>
<proteinExistence type="inferred from homology"/>
<dbReference type="Proteomes" id="UP000182427">
    <property type="component" value="Chromosome I"/>
</dbReference>
<dbReference type="GO" id="GO:0005829">
    <property type="term" value="C:cytosol"/>
    <property type="evidence" value="ECO:0007669"/>
    <property type="project" value="TreeGrafter"/>
</dbReference>
<dbReference type="PANTHER" id="PTHR33317:SF4">
    <property type="entry name" value="POLYNUCLEOTIDYL TRANSFERASE, RIBONUCLEASE H-LIKE SUPERFAMILY PROTEIN"/>
    <property type="match status" value="1"/>
</dbReference>
<dbReference type="GO" id="GO:0016788">
    <property type="term" value="F:hydrolase activity, acting on ester bonds"/>
    <property type="evidence" value="ECO:0007669"/>
    <property type="project" value="UniProtKB-UniRule"/>
</dbReference>
<dbReference type="CDD" id="cd16964">
    <property type="entry name" value="YqgF"/>
    <property type="match status" value="1"/>
</dbReference>
<dbReference type="GO" id="GO:0000967">
    <property type="term" value="P:rRNA 5'-end processing"/>
    <property type="evidence" value="ECO:0007669"/>
    <property type="project" value="UniProtKB-UniRule"/>
</dbReference>
<dbReference type="PANTHER" id="PTHR33317">
    <property type="entry name" value="POLYNUCLEOTIDYL TRANSFERASE, RIBONUCLEASE H-LIKE SUPERFAMILY PROTEIN"/>
    <property type="match status" value="1"/>
</dbReference>
<evidence type="ECO:0000313" key="8">
    <source>
        <dbReference type="Proteomes" id="UP000182427"/>
    </source>
</evidence>
<comment type="similarity">
    <text evidence="5">Belongs to the YqgF HJR family.</text>
</comment>
<dbReference type="RefSeq" id="WP_083346351.1">
    <property type="nucleotide sequence ID" value="NZ_LT629690.1"/>
</dbReference>
<comment type="subcellular location">
    <subcellularLocation>
        <location evidence="5">Cytoplasm</location>
    </subcellularLocation>
</comment>
<organism evidence="7 8">
    <name type="scientific">Terriglobus roseus</name>
    <dbReference type="NCBI Taxonomy" id="392734"/>
    <lineage>
        <taxon>Bacteria</taxon>
        <taxon>Pseudomonadati</taxon>
        <taxon>Acidobacteriota</taxon>
        <taxon>Terriglobia</taxon>
        <taxon>Terriglobales</taxon>
        <taxon>Acidobacteriaceae</taxon>
        <taxon>Terriglobus</taxon>
    </lineage>
</organism>
<keyword evidence="3 5" id="KW-0540">Nuclease</keyword>
<dbReference type="Gene3D" id="3.30.420.140">
    <property type="entry name" value="YqgF/RNase H-like domain"/>
    <property type="match status" value="1"/>
</dbReference>
<sequence>MSDVARVLGFDVGERRVGIAVTDALGMAKPLITVGRSNQKEELRNIARLVRKHNVTAMVVGHPRNMDGTASGQTLKCEAYAAALHEHFAMPVHLQDERLSSAEADAWLDARGYARGAERKGLLDRVAAMVILQDWMDAQNRTNIAQSDAP</sequence>
<dbReference type="OrthoDB" id="9796140at2"/>
<dbReference type="GO" id="GO:0004518">
    <property type="term" value="F:nuclease activity"/>
    <property type="evidence" value="ECO:0007669"/>
    <property type="project" value="UniProtKB-KW"/>
</dbReference>
<evidence type="ECO:0000313" key="7">
    <source>
        <dbReference type="EMBL" id="SDF88136.1"/>
    </source>
</evidence>
<evidence type="ECO:0000256" key="5">
    <source>
        <dbReference type="HAMAP-Rule" id="MF_00651"/>
    </source>
</evidence>